<dbReference type="InterPro" id="IPR000073">
    <property type="entry name" value="AB_hydrolase_1"/>
</dbReference>
<feature type="domain" description="AB hydrolase-1" evidence="1">
    <location>
        <begin position="115"/>
        <end position="304"/>
    </location>
</feature>
<accession>A0A1T2KNF7</accession>
<evidence type="ECO:0000313" key="3">
    <source>
        <dbReference type="Proteomes" id="UP000190896"/>
    </source>
</evidence>
<organism evidence="2 3">
    <name type="scientific">Solemya velesiana gill symbiont</name>
    <dbReference type="NCBI Taxonomy" id="1918948"/>
    <lineage>
        <taxon>Bacteria</taxon>
        <taxon>Pseudomonadati</taxon>
        <taxon>Pseudomonadota</taxon>
        <taxon>Gammaproteobacteria</taxon>
        <taxon>sulfur-oxidizing symbionts</taxon>
    </lineage>
</organism>
<dbReference type="EMBL" id="MPRJ01000111">
    <property type="protein sequence ID" value="OOZ34408.1"/>
    <property type="molecule type" value="Genomic_DNA"/>
</dbReference>
<dbReference type="Pfam" id="PF12697">
    <property type="entry name" value="Abhydrolase_6"/>
    <property type="match status" value="1"/>
</dbReference>
<keyword evidence="3" id="KW-1185">Reference proteome</keyword>
<dbReference type="OrthoDB" id="8208091at2"/>
<evidence type="ECO:0000313" key="2">
    <source>
        <dbReference type="EMBL" id="OOZ34408.1"/>
    </source>
</evidence>
<sequence length="316" mass="35231">MAKMNPLLSLVPKAIFRLIVISIIAIGVDVHSAASAGEVRQEFRGKTLNGMLVLADGKAVADGLILITHSLIQHNGREPMPYVQELFKQHGYNSLAINYSLEIDDRHGPFDCMEPHRYTLNRSLDEIGAWVNWLKEQGVTKLILFGHSYGGNEIARYAANNDEDAIKGVVLLGPGTADHRMWSPGGYKIRYGKELNSILARAELLVAAGKGDTLMENVDFLYCPRATVSTASFVSYYRVPPERLLPNLMKAAKKPTLFIAASEDNRMPDLNRLVKPFVDGERTRLVIIEGSGHFFLDLNSDDAVEQAIEFFRDIRF</sequence>
<gene>
    <name evidence="2" type="ORF">BOW51_12160</name>
</gene>
<dbReference type="AlphaFoldDB" id="A0A1T2KNF7"/>
<name>A0A1T2KNF7_9GAMM</name>
<proteinExistence type="predicted"/>
<dbReference type="Gene3D" id="3.40.50.1820">
    <property type="entry name" value="alpha/beta hydrolase"/>
    <property type="match status" value="1"/>
</dbReference>
<dbReference type="RefSeq" id="WP_078488269.1">
    <property type="nucleotide sequence ID" value="NZ_MPRJ01000111.1"/>
</dbReference>
<protein>
    <recommendedName>
        <fullName evidence="1">AB hydrolase-1 domain-containing protein</fullName>
    </recommendedName>
</protein>
<dbReference type="Proteomes" id="UP000190896">
    <property type="component" value="Unassembled WGS sequence"/>
</dbReference>
<evidence type="ECO:0000259" key="1">
    <source>
        <dbReference type="Pfam" id="PF12697"/>
    </source>
</evidence>
<reference evidence="2 3" key="1">
    <citation type="submission" date="2016-11" db="EMBL/GenBank/DDBJ databases">
        <title>Mixed transmission modes and dynamic genome evolution in an obligate animal-bacterial symbiosis.</title>
        <authorList>
            <person name="Russell S.L."/>
            <person name="Corbett-Detig R.B."/>
            <person name="Cavanaugh C.M."/>
        </authorList>
    </citation>
    <scope>NUCLEOTIDE SEQUENCE [LARGE SCALE GENOMIC DNA]</scope>
    <source>
        <strain evidence="2">Se-Cadez</strain>
    </source>
</reference>
<dbReference type="SUPFAM" id="SSF53474">
    <property type="entry name" value="alpha/beta-Hydrolases"/>
    <property type="match status" value="1"/>
</dbReference>
<dbReference type="InterPro" id="IPR029058">
    <property type="entry name" value="AB_hydrolase_fold"/>
</dbReference>
<comment type="caution">
    <text evidence="2">The sequence shown here is derived from an EMBL/GenBank/DDBJ whole genome shotgun (WGS) entry which is preliminary data.</text>
</comment>